<reference evidence="3" key="1">
    <citation type="submission" date="2022-11" db="UniProtKB">
        <authorList>
            <consortium name="WormBaseParasite"/>
        </authorList>
    </citation>
    <scope>IDENTIFICATION</scope>
</reference>
<accession>A0A915NMQ8</accession>
<name>A0A915NMQ8_9BILA</name>
<evidence type="ECO:0000313" key="2">
    <source>
        <dbReference type="Proteomes" id="UP000887560"/>
    </source>
</evidence>
<dbReference type="Proteomes" id="UP000887560">
    <property type="component" value="Unplaced"/>
</dbReference>
<dbReference type="WBParaSite" id="scf7180000418537.g2537">
    <property type="protein sequence ID" value="scf7180000418537.g2537"/>
    <property type="gene ID" value="scf7180000418537.g2537"/>
</dbReference>
<dbReference type="AlphaFoldDB" id="A0A915NMQ8"/>
<protein>
    <submittedName>
        <fullName evidence="3">Uncharacterized protein</fullName>
    </submittedName>
</protein>
<evidence type="ECO:0000256" key="1">
    <source>
        <dbReference type="SAM" id="Coils"/>
    </source>
</evidence>
<evidence type="ECO:0000313" key="3">
    <source>
        <dbReference type="WBParaSite" id="scf7180000418537.g2537"/>
    </source>
</evidence>
<sequence>MPHLFQTRCWMVYNILVKLNACKKSNIGWINNLRAGVSLDKNGRLIRITPLYDYQLWVSFSSIITSKTLKRLSPTNKLERISSQVEMTTLEAETEKQLILRLQQQIAQLTDQIQTKHETTTNDKNGFLFFLE</sequence>
<keyword evidence="1" id="KW-0175">Coiled coil</keyword>
<proteinExistence type="predicted"/>
<keyword evidence="2" id="KW-1185">Reference proteome</keyword>
<organism evidence="2 3">
    <name type="scientific">Meloidogyne floridensis</name>
    <dbReference type="NCBI Taxonomy" id="298350"/>
    <lineage>
        <taxon>Eukaryota</taxon>
        <taxon>Metazoa</taxon>
        <taxon>Ecdysozoa</taxon>
        <taxon>Nematoda</taxon>
        <taxon>Chromadorea</taxon>
        <taxon>Rhabditida</taxon>
        <taxon>Tylenchina</taxon>
        <taxon>Tylenchomorpha</taxon>
        <taxon>Tylenchoidea</taxon>
        <taxon>Meloidogynidae</taxon>
        <taxon>Meloidogyninae</taxon>
        <taxon>Meloidogyne</taxon>
    </lineage>
</organism>
<feature type="coiled-coil region" evidence="1">
    <location>
        <begin position="92"/>
        <end position="119"/>
    </location>
</feature>